<dbReference type="PANTHER" id="PTHR43191">
    <property type="entry name" value="RRNA METHYLTRANSFERASE 3"/>
    <property type="match status" value="1"/>
</dbReference>
<evidence type="ECO:0000256" key="3">
    <source>
        <dbReference type="SAM" id="MobiDB-lite"/>
    </source>
</evidence>
<dbReference type="Proteomes" id="UP000221165">
    <property type="component" value="Unassembled WGS sequence"/>
</dbReference>
<name>A0A2C6L2B0_9APIC</name>
<dbReference type="EMBL" id="MIGC01001318">
    <property type="protein sequence ID" value="PHJ23087.1"/>
    <property type="molecule type" value="Genomic_DNA"/>
</dbReference>
<keyword evidence="2" id="KW-0808">Transferase</keyword>
<dbReference type="InterPro" id="IPR051259">
    <property type="entry name" value="rRNA_Methyltransferase"/>
</dbReference>
<dbReference type="AlphaFoldDB" id="A0A2C6L2B0"/>
<dbReference type="SUPFAM" id="SSF75217">
    <property type="entry name" value="alpha/beta knot"/>
    <property type="match status" value="1"/>
</dbReference>
<evidence type="ECO:0000313" key="6">
    <source>
        <dbReference type="EMBL" id="PHJ23087.1"/>
    </source>
</evidence>
<dbReference type="InterPro" id="IPR029028">
    <property type="entry name" value="Alpha/beta_knot_MTases"/>
</dbReference>
<dbReference type="GO" id="GO:0003723">
    <property type="term" value="F:RNA binding"/>
    <property type="evidence" value="ECO:0007669"/>
    <property type="project" value="InterPro"/>
</dbReference>
<dbReference type="GeneID" id="94426467"/>
<evidence type="ECO:0000313" key="7">
    <source>
        <dbReference type="Proteomes" id="UP000221165"/>
    </source>
</evidence>
<dbReference type="VEuPathDB" id="ToxoDB:CSUI_003058"/>
<accession>A0A2C6L2B0</accession>
<feature type="domain" description="tRNA/rRNA methyltransferase SpoU type" evidence="5">
    <location>
        <begin position="150"/>
        <end position="196"/>
    </location>
</feature>
<dbReference type="InterPro" id="IPR029026">
    <property type="entry name" value="tRNA_m1G_MTases_N"/>
</dbReference>
<dbReference type="RefSeq" id="XP_067924764.1">
    <property type="nucleotide sequence ID" value="XM_068063256.1"/>
</dbReference>
<feature type="signal peptide" evidence="4">
    <location>
        <begin position="1"/>
        <end position="20"/>
    </location>
</feature>
<organism evidence="6 7">
    <name type="scientific">Cystoisospora suis</name>
    <dbReference type="NCBI Taxonomy" id="483139"/>
    <lineage>
        <taxon>Eukaryota</taxon>
        <taxon>Sar</taxon>
        <taxon>Alveolata</taxon>
        <taxon>Apicomplexa</taxon>
        <taxon>Conoidasida</taxon>
        <taxon>Coccidia</taxon>
        <taxon>Eucoccidiorida</taxon>
        <taxon>Eimeriorina</taxon>
        <taxon>Sarcocystidae</taxon>
        <taxon>Cystoisospora</taxon>
    </lineage>
</organism>
<feature type="chain" id="PRO_5012971208" evidence="4">
    <location>
        <begin position="21"/>
        <end position="223"/>
    </location>
</feature>
<feature type="region of interest" description="Disordered" evidence="3">
    <location>
        <begin position="114"/>
        <end position="145"/>
    </location>
</feature>
<proteinExistence type="predicted"/>
<dbReference type="InterPro" id="IPR001537">
    <property type="entry name" value="SpoU_MeTrfase"/>
</dbReference>
<evidence type="ECO:0000259" key="5">
    <source>
        <dbReference type="Pfam" id="PF00588"/>
    </source>
</evidence>
<evidence type="ECO:0000256" key="1">
    <source>
        <dbReference type="ARBA" id="ARBA00022603"/>
    </source>
</evidence>
<reference evidence="6 7" key="1">
    <citation type="journal article" date="2017" name="Int. J. Parasitol.">
        <title>The genome of the protozoan parasite Cystoisospora suis and a reverse vaccinology approach to identify vaccine candidates.</title>
        <authorList>
            <person name="Palmieri N."/>
            <person name="Shrestha A."/>
            <person name="Ruttkowski B."/>
            <person name="Beck T."/>
            <person name="Vogl C."/>
            <person name="Tomley F."/>
            <person name="Blake D.P."/>
            <person name="Joachim A."/>
        </authorList>
    </citation>
    <scope>NUCLEOTIDE SEQUENCE [LARGE SCALE GENOMIC DNA]</scope>
    <source>
        <strain evidence="6 7">Wien I</strain>
    </source>
</reference>
<sequence length="223" mass="23916">MRTAMSLGVNSILLSPVSYAAVNARSARVSMGAMFHLRLLQCIDTRANERASRPQVSRSGQSVLAATLQQVKRVFPGCAIVGTSPRGDPRILFHASDWIRNCCKRRLQVQVQASNGKDNDVSGHSLRSPADPYCGDSPGGGSDETGERYAQWALVVGNEKKGSSQEVLEACDGVAAIAQARGDSLNVSTAAAVALYCLQQETLTKLRTEIPFIPDEELDGEQP</sequence>
<dbReference type="GO" id="GO:0008173">
    <property type="term" value="F:RNA methyltransferase activity"/>
    <property type="evidence" value="ECO:0007669"/>
    <property type="project" value="InterPro"/>
</dbReference>
<keyword evidence="7" id="KW-1185">Reference proteome</keyword>
<dbReference type="OrthoDB" id="420829at2759"/>
<dbReference type="PANTHER" id="PTHR43191:SF12">
    <property type="entry name" value="RRNA METHYLASE"/>
    <property type="match status" value="1"/>
</dbReference>
<dbReference type="GO" id="GO:0006396">
    <property type="term" value="P:RNA processing"/>
    <property type="evidence" value="ECO:0007669"/>
    <property type="project" value="InterPro"/>
</dbReference>
<keyword evidence="4" id="KW-0732">Signal</keyword>
<evidence type="ECO:0000256" key="4">
    <source>
        <dbReference type="SAM" id="SignalP"/>
    </source>
</evidence>
<dbReference type="Pfam" id="PF00588">
    <property type="entry name" value="SpoU_methylase"/>
    <property type="match status" value="1"/>
</dbReference>
<keyword evidence="1" id="KW-0489">Methyltransferase</keyword>
<evidence type="ECO:0000256" key="2">
    <source>
        <dbReference type="ARBA" id="ARBA00022679"/>
    </source>
</evidence>
<protein>
    <submittedName>
        <fullName evidence="6">Rna family protein</fullName>
    </submittedName>
</protein>
<dbReference type="Gene3D" id="3.40.1280.10">
    <property type="match status" value="1"/>
</dbReference>
<dbReference type="GO" id="GO:0032259">
    <property type="term" value="P:methylation"/>
    <property type="evidence" value="ECO:0007669"/>
    <property type="project" value="UniProtKB-KW"/>
</dbReference>
<gene>
    <name evidence="6" type="ORF">CSUI_003058</name>
</gene>
<comment type="caution">
    <text evidence="6">The sequence shown here is derived from an EMBL/GenBank/DDBJ whole genome shotgun (WGS) entry which is preliminary data.</text>
</comment>